<dbReference type="PROSITE" id="PS00018">
    <property type="entry name" value="EF_HAND_1"/>
    <property type="match status" value="1"/>
</dbReference>
<accession>A0A4U8QCJ9</accession>
<feature type="region of interest" description="Disordered" evidence="6">
    <location>
        <begin position="24"/>
        <end position="67"/>
    </location>
</feature>
<evidence type="ECO:0000256" key="5">
    <source>
        <dbReference type="ARBA" id="ARBA00023288"/>
    </source>
</evidence>
<dbReference type="PANTHER" id="PTHR43649:SF33">
    <property type="entry name" value="POLYGALACTURONAN_RHAMNOGALACTURONAN-BINDING PROTEIN YTCQ"/>
    <property type="match status" value="1"/>
</dbReference>
<proteinExistence type="predicted"/>
<dbReference type="InterPro" id="IPR006059">
    <property type="entry name" value="SBP"/>
</dbReference>
<keyword evidence="1" id="KW-1003">Cell membrane</keyword>
<dbReference type="STRING" id="180332.GCA_000797495_00622"/>
<dbReference type="AlphaFoldDB" id="A0A4U8QCJ9"/>
<evidence type="ECO:0000256" key="4">
    <source>
        <dbReference type="ARBA" id="ARBA00023139"/>
    </source>
</evidence>
<evidence type="ECO:0000256" key="3">
    <source>
        <dbReference type="ARBA" id="ARBA00023136"/>
    </source>
</evidence>
<evidence type="ECO:0000313" key="9">
    <source>
        <dbReference type="Proteomes" id="UP000306509"/>
    </source>
</evidence>
<name>A0A4U8QCJ9_9FIRM</name>
<evidence type="ECO:0000256" key="6">
    <source>
        <dbReference type="SAM" id="MobiDB-lite"/>
    </source>
</evidence>
<dbReference type="Pfam" id="PF01547">
    <property type="entry name" value="SBP_bac_1"/>
    <property type="match status" value="1"/>
</dbReference>
<keyword evidence="9" id="KW-1185">Reference proteome</keyword>
<dbReference type="InterPro" id="IPR050490">
    <property type="entry name" value="Bact_solute-bd_prot1"/>
</dbReference>
<dbReference type="EMBL" id="QGQD01000067">
    <property type="protein sequence ID" value="TLC99675.1"/>
    <property type="molecule type" value="Genomic_DNA"/>
</dbReference>
<evidence type="ECO:0000256" key="7">
    <source>
        <dbReference type="SAM" id="SignalP"/>
    </source>
</evidence>
<dbReference type="RefSeq" id="WP_161597381.1">
    <property type="nucleotide sequence ID" value="NZ_QGQD01000067.1"/>
</dbReference>
<keyword evidence="2 7" id="KW-0732">Signal</keyword>
<gene>
    <name evidence="8" type="primary">ugpB_3</name>
    <name evidence="8" type="ORF">DSM106044_03467</name>
</gene>
<keyword evidence="3" id="KW-0472">Membrane</keyword>
<keyword evidence="4" id="KW-0564">Palmitate</keyword>
<sequence length="508" mass="56028" precursor="true">MKKKIIAVLLSGAMAVGLLAGCGASGGDKESGKAAGAAKDTQAGSEANQGEESKKDEPADGEKKAGGGENVTLKFVQDLGTDEKANQLTQDIIKAFTDDTRIQVEFESIPTGDYRTWLTTQFSAGEGPDVYTDILYNITSDYDSGWLYNFKDLYDKESAYDPGQPWRETLPDSILERMELPDNVVPGYPSSTSVVRIFCNMDLFEKAGVKKPETWAEFMDACKKLKDSGTIPFGFPNATIGDLSWLWFNNSVSSQLDEGLVKELDESGNGYIELGEIAKGFDEGKIDFTSPQLEKGFDMMKEFSQYWTSDYNGLDQKSALDMFMRGEVAMVQALSTNLSQIQDAVGDDFNYEVMPVPVITKDTSEYAMGKSVILGGQPDIIYAINKNLEGDNARLEAAIKFVQYMSSPDIQKKFADGICRIPLANTTKLPDSLSGFIITEEPLRMAYYTGINEKLRTYFHRAGQQYLEGGLSTGEFGKMVNDSYKEVLDEVKAENGWSAENNYGIVKE</sequence>
<comment type="caution">
    <text evidence="8">The sequence shown here is derived from an EMBL/GenBank/DDBJ whole genome shotgun (WGS) entry which is preliminary data.</text>
</comment>
<dbReference type="PROSITE" id="PS51257">
    <property type="entry name" value="PROKAR_LIPOPROTEIN"/>
    <property type="match status" value="1"/>
</dbReference>
<protein>
    <submittedName>
        <fullName evidence="8">sn-glycerol-3-phosphate-binding periplasmic protein UgpB</fullName>
    </submittedName>
</protein>
<reference evidence="8 9" key="1">
    <citation type="journal article" date="2019" name="Anaerobe">
        <title>Detection of Robinsoniella peoriensis in multiple bone samples of a trauma patient.</title>
        <authorList>
            <person name="Schrottner P."/>
            <person name="Hartwich K."/>
            <person name="Bunk B."/>
            <person name="Schober I."/>
            <person name="Helbig S."/>
            <person name="Rudolph W.W."/>
            <person name="Gunzer F."/>
        </authorList>
    </citation>
    <scope>NUCLEOTIDE SEQUENCE [LARGE SCALE GENOMIC DNA]</scope>
    <source>
        <strain evidence="8 9">DSM 106044</strain>
    </source>
</reference>
<keyword evidence="5" id="KW-0449">Lipoprotein</keyword>
<organism evidence="8 9">
    <name type="scientific">Robinsoniella peoriensis</name>
    <dbReference type="NCBI Taxonomy" id="180332"/>
    <lineage>
        <taxon>Bacteria</taxon>
        <taxon>Bacillati</taxon>
        <taxon>Bacillota</taxon>
        <taxon>Clostridia</taxon>
        <taxon>Lachnospirales</taxon>
        <taxon>Lachnospiraceae</taxon>
        <taxon>Robinsoniella</taxon>
    </lineage>
</organism>
<feature type="signal peptide" evidence="7">
    <location>
        <begin position="1"/>
        <end position="20"/>
    </location>
</feature>
<feature type="chain" id="PRO_5038841046" evidence="7">
    <location>
        <begin position="21"/>
        <end position="508"/>
    </location>
</feature>
<feature type="compositionally biased region" description="Basic and acidic residues" evidence="6">
    <location>
        <begin position="51"/>
        <end position="66"/>
    </location>
</feature>
<evidence type="ECO:0000256" key="1">
    <source>
        <dbReference type="ARBA" id="ARBA00022475"/>
    </source>
</evidence>
<dbReference type="SUPFAM" id="SSF53850">
    <property type="entry name" value="Periplasmic binding protein-like II"/>
    <property type="match status" value="1"/>
</dbReference>
<dbReference type="PANTHER" id="PTHR43649">
    <property type="entry name" value="ARABINOSE-BINDING PROTEIN-RELATED"/>
    <property type="match status" value="1"/>
</dbReference>
<dbReference type="Gene3D" id="3.40.190.10">
    <property type="entry name" value="Periplasmic binding protein-like II"/>
    <property type="match status" value="1"/>
</dbReference>
<evidence type="ECO:0000256" key="2">
    <source>
        <dbReference type="ARBA" id="ARBA00022729"/>
    </source>
</evidence>
<evidence type="ECO:0000313" key="8">
    <source>
        <dbReference type="EMBL" id="TLC99675.1"/>
    </source>
</evidence>
<dbReference type="InterPro" id="IPR018247">
    <property type="entry name" value="EF_Hand_1_Ca_BS"/>
</dbReference>
<dbReference type="Proteomes" id="UP000306509">
    <property type="component" value="Unassembled WGS sequence"/>
</dbReference>